<comment type="cofactor">
    <cofactor evidence="1">
        <name>pyridoxal 5'-phosphate</name>
        <dbReference type="ChEBI" id="CHEBI:597326"/>
    </cofactor>
</comment>
<keyword evidence="3 5" id="KW-0663">Pyridoxal phosphate</keyword>
<evidence type="ECO:0000256" key="2">
    <source>
        <dbReference type="ARBA" id="ARBA00008639"/>
    </source>
</evidence>
<organism evidence="7 8">
    <name type="scientific">Halobacillus faecis</name>
    <dbReference type="NCBI Taxonomy" id="360184"/>
    <lineage>
        <taxon>Bacteria</taxon>
        <taxon>Bacillati</taxon>
        <taxon>Bacillota</taxon>
        <taxon>Bacilli</taxon>
        <taxon>Bacillales</taxon>
        <taxon>Bacillaceae</taxon>
        <taxon>Halobacillus</taxon>
    </lineage>
</organism>
<evidence type="ECO:0000313" key="8">
    <source>
        <dbReference type="Proteomes" id="UP000321886"/>
    </source>
</evidence>
<dbReference type="Pfam" id="PF00291">
    <property type="entry name" value="PALP"/>
    <property type="match status" value="1"/>
</dbReference>
<dbReference type="PANTHER" id="PTHR43780:SF2">
    <property type="entry name" value="1-AMINOCYCLOPROPANE-1-CARBOXYLATE DEAMINASE-RELATED"/>
    <property type="match status" value="1"/>
</dbReference>
<dbReference type="PIRSF" id="PIRSF006278">
    <property type="entry name" value="ACCD_DCysDesulf"/>
    <property type="match status" value="1"/>
</dbReference>
<sequence>MDLINYQATPIQKMSENQNNNTFFIKRDDLFPVSFGGNKARKALLFFEDLTSEKSDCVVTYGSSRSNHCRVIANIAASKGMSCYIISPSESSDPTSNSTMIELFGAFVTLCPVSKVSITIDSKMKELKEKGYKPYFIQGGGHGEIGTQSYVNAYEEIRDYEKVTGMYFDYIFLTTGTGTTQAGLVCGKTLHGDEREIIGISNARKNPYGSQVVLDSVNSYLLNKNEVPLGSEAVSFIDNYILDGYGSHNDEIKQTIRSILINDGIPMDATYTGKAFWGMKEYIYKNDITRKNILFIHTGGTPLFFDNLEDLKNER</sequence>
<comment type="caution">
    <text evidence="7">The sequence shown here is derived from an EMBL/GenBank/DDBJ whole genome shotgun (WGS) entry which is preliminary data.</text>
</comment>
<dbReference type="Proteomes" id="UP000321886">
    <property type="component" value="Unassembled WGS sequence"/>
</dbReference>
<dbReference type="AlphaFoldDB" id="A0A511WU17"/>
<evidence type="ECO:0000256" key="3">
    <source>
        <dbReference type="ARBA" id="ARBA00022898"/>
    </source>
</evidence>
<dbReference type="InterPro" id="IPR001926">
    <property type="entry name" value="TrpB-like_PALP"/>
</dbReference>
<accession>A0A511WU17</accession>
<evidence type="ECO:0000313" key="7">
    <source>
        <dbReference type="EMBL" id="GEN54625.1"/>
    </source>
</evidence>
<protein>
    <submittedName>
        <fullName evidence="7">D-cysteine desulfhydrase</fullName>
    </submittedName>
</protein>
<dbReference type="PANTHER" id="PTHR43780">
    <property type="entry name" value="1-AMINOCYCLOPROPANE-1-CARBOXYLATE DEAMINASE-RELATED"/>
    <property type="match status" value="1"/>
</dbReference>
<comment type="similarity">
    <text evidence="2">Belongs to the ACC deaminase/D-cysteine desulfhydrase family.</text>
</comment>
<gene>
    <name evidence="7" type="ORF">HFA01_28870</name>
</gene>
<dbReference type="EMBL" id="BJYD01000026">
    <property type="protein sequence ID" value="GEN54625.1"/>
    <property type="molecule type" value="Genomic_DNA"/>
</dbReference>
<evidence type="ECO:0000259" key="6">
    <source>
        <dbReference type="Pfam" id="PF00291"/>
    </source>
</evidence>
<dbReference type="GO" id="GO:1901605">
    <property type="term" value="P:alpha-amino acid metabolic process"/>
    <property type="evidence" value="ECO:0007669"/>
    <property type="project" value="UniProtKB-ARBA"/>
</dbReference>
<name>A0A511WU17_9BACI</name>
<dbReference type="RefSeq" id="WP_246139337.1">
    <property type="nucleotide sequence ID" value="NZ_BJYD01000026.1"/>
</dbReference>
<dbReference type="SUPFAM" id="SSF53686">
    <property type="entry name" value="Tryptophan synthase beta subunit-like PLP-dependent enzymes"/>
    <property type="match status" value="1"/>
</dbReference>
<reference evidence="7 8" key="1">
    <citation type="submission" date="2019-07" db="EMBL/GenBank/DDBJ databases">
        <title>Whole genome shotgun sequence of Halobacillus faecis NBRC 103569.</title>
        <authorList>
            <person name="Hosoyama A."/>
            <person name="Uohara A."/>
            <person name="Ohji S."/>
            <person name="Ichikawa N."/>
        </authorList>
    </citation>
    <scope>NUCLEOTIDE SEQUENCE [LARGE SCALE GENOMIC DNA]</scope>
    <source>
        <strain evidence="7 8">NBRC 103569</strain>
    </source>
</reference>
<feature type="modified residue" description="N6-(pyridoxal phosphate)lysine" evidence="5">
    <location>
        <position position="39"/>
    </location>
</feature>
<evidence type="ECO:0000256" key="4">
    <source>
        <dbReference type="PIRSR" id="PIRSR006278-1"/>
    </source>
</evidence>
<keyword evidence="8" id="KW-1185">Reference proteome</keyword>
<dbReference type="GO" id="GO:0019148">
    <property type="term" value="F:D-cysteine desulfhydrase activity"/>
    <property type="evidence" value="ECO:0007669"/>
    <property type="project" value="TreeGrafter"/>
</dbReference>
<dbReference type="InterPro" id="IPR036052">
    <property type="entry name" value="TrpB-like_PALP_sf"/>
</dbReference>
<evidence type="ECO:0000256" key="5">
    <source>
        <dbReference type="PIRSR" id="PIRSR006278-2"/>
    </source>
</evidence>
<feature type="domain" description="Tryptophan synthase beta chain-like PALP" evidence="6">
    <location>
        <begin position="8"/>
        <end position="299"/>
    </location>
</feature>
<dbReference type="Gene3D" id="3.40.50.1100">
    <property type="match status" value="2"/>
</dbReference>
<dbReference type="InterPro" id="IPR027278">
    <property type="entry name" value="ACCD_DCysDesulf"/>
</dbReference>
<feature type="active site" description="Nucleophile" evidence="4">
    <location>
        <position position="66"/>
    </location>
</feature>
<proteinExistence type="inferred from homology"/>
<evidence type="ECO:0000256" key="1">
    <source>
        <dbReference type="ARBA" id="ARBA00001933"/>
    </source>
</evidence>